<sequence>MASTTKKSDKAKASPTTSLGKDDYTERSNRTHGSLCSTESKPPEKCPSDEEQVKGDSPRQERSNRDEIHPTGLDGSEDVCRSTRLHTSDLSPSSTAATAGSSMHGLSAAQHLIGGASTTSSAPVTRLSTRRAASAAASRIAETIAPNSPPHTGTAGLTTITSTHIPPTNNEASTRHVSSPSTLEVSANSPVPSSTAAPRFWRGGKLVKRGGRNSSFSSRNTSTAINLPSSTHVAFPTNLHSDEARAALDRSDRVQGRTRTQRTRSSHLTAVNEGQVNSTPASASTSASQARIRVAQQVLQDGRYPLSDLYISGTPNSYTLTSHRDDDENFTTAILGRRSMENISNSMVPRVMTASAILQNAHSDYMQGYVLLFLMQELGGSDTDAFRVIRNVLEARGFTGAPSDELMRRRKLNAMQLLARGPPSRPVAQVRREFDQRPRTWAVPPLPIAEQLAQLAGQGIPTSQLTPRVPWTLTAADAAAVRHSSTTSSRRDTRSGRSAAPRQADSGADREASAGAPFEPSSPDSIYGLSSHEPWPTPSANSEANFDAGPSPSPGPFDIPSDALYNVVLDDLSARSGIYVSPTHSEMRRALHDWVGGEMLPRTPAALAERLSRAATPMLGEEGSPEPPSSVVRDGLRGLERLFGREGDTEEDLESVEEAVEDAVEEGAEGR</sequence>
<dbReference type="InParanoid" id="A0A2K1R148"/>
<feature type="compositionally biased region" description="Low complexity" evidence="1">
    <location>
        <begin position="212"/>
        <end position="223"/>
    </location>
</feature>
<feature type="compositionally biased region" description="Polar residues" evidence="1">
    <location>
        <begin position="266"/>
        <end position="277"/>
    </location>
</feature>
<dbReference type="EMBL" id="NKHZ01000015">
    <property type="protein sequence ID" value="PNS21018.1"/>
    <property type="molecule type" value="Genomic_DNA"/>
</dbReference>
<feature type="compositionally biased region" description="Basic and acidic residues" evidence="1">
    <location>
        <begin position="1"/>
        <end position="12"/>
    </location>
</feature>
<evidence type="ECO:0000313" key="2">
    <source>
        <dbReference type="EMBL" id="PNS21018.1"/>
    </source>
</evidence>
<feature type="compositionally biased region" description="Low complexity" evidence="1">
    <location>
        <begin position="278"/>
        <end position="287"/>
    </location>
</feature>
<gene>
    <name evidence="2" type="ORF">CAC42_3355</name>
</gene>
<evidence type="ECO:0000256" key="1">
    <source>
        <dbReference type="SAM" id="MobiDB-lite"/>
    </source>
</evidence>
<feature type="compositionally biased region" description="Polar residues" evidence="1">
    <location>
        <begin position="31"/>
        <end position="40"/>
    </location>
</feature>
<organism evidence="2 3">
    <name type="scientific">Sphaceloma murrayae</name>
    <dbReference type="NCBI Taxonomy" id="2082308"/>
    <lineage>
        <taxon>Eukaryota</taxon>
        <taxon>Fungi</taxon>
        <taxon>Dikarya</taxon>
        <taxon>Ascomycota</taxon>
        <taxon>Pezizomycotina</taxon>
        <taxon>Dothideomycetes</taxon>
        <taxon>Dothideomycetidae</taxon>
        <taxon>Myriangiales</taxon>
        <taxon>Elsinoaceae</taxon>
        <taxon>Sphaceloma</taxon>
    </lineage>
</organism>
<keyword evidence="3" id="KW-1185">Reference proteome</keyword>
<feature type="region of interest" description="Disordered" evidence="1">
    <location>
        <begin position="643"/>
        <end position="671"/>
    </location>
</feature>
<evidence type="ECO:0000313" key="3">
    <source>
        <dbReference type="Proteomes" id="UP000243797"/>
    </source>
</evidence>
<feature type="compositionally biased region" description="Basic and acidic residues" evidence="1">
    <location>
        <begin position="20"/>
        <end position="29"/>
    </location>
</feature>
<accession>A0A2K1R148</accession>
<comment type="caution">
    <text evidence="2">The sequence shown here is derived from an EMBL/GenBank/DDBJ whole genome shotgun (WGS) entry which is preliminary data.</text>
</comment>
<name>A0A2K1R148_9PEZI</name>
<protein>
    <submittedName>
        <fullName evidence="2">Uncharacterized protein</fullName>
    </submittedName>
</protein>
<feature type="compositionally biased region" description="Basic and acidic residues" evidence="1">
    <location>
        <begin position="41"/>
        <end position="69"/>
    </location>
</feature>
<feature type="region of interest" description="Disordered" evidence="1">
    <location>
        <begin position="1"/>
        <end position="79"/>
    </location>
</feature>
<feature type="compositionally biased region" description="Acidic residues" evidence="1">
    <location>
        <begin position="648"/>
        <end position="671"/>
    </location>
</feature>
<feature type="region of interest" description="Disordered" evidence="1">
    <location>
        <begin position="248"/>
        <end position="287"/>
    </location>
</feature>
<dbReference type="AlphaFoldDB" id="A0A2K1R148"/>
<feature type="compositionally biased region" description="Low complexity" evidence="1">
    <location>
        <begin position="138"/>
        <end position="165"/>
    </location>
</feature>
<feature type="compositionally biased region" description="Polar residues" evidence="1">
    <location>
        <begin position="166"/>
        <end position="196"/>
    </location>
</feature>
<reference evidence="2 3" key="1">
    <citation type="submission" date="2017-06" db="EMBL/GenBank/DDBJ databases">
        <title>Draft genome sequence of a variant of Elsinoe murrayae.</title>
        <authorList>
            <person name="Cheng Q."/>
        </authorList>
    </citation>
    <scope>NUCLEOTIDE SEQUENCE [LARGE SCALE GENOMIC DNA]</scope>
    <source>
        <strain evidence="2 3">CQ-2017a</strain>
    </source>
</reference>
<feature type="compositionally biased region" description="Low complexity" evidence="1">
    <location>
        <begin position="478"/>
        <end position="488"/>
    </location>
</feature>
<proteinExistence type="predicted"/>
<feature type="region of interest" description="Disordered" evidence="1">
    <location>
        <begin position="477"/>
        <end position="557"/>
    </location>
</feature>
<feature type="region of interest" description="Disordered" evidence="1">
    <location>
        <begin position="138"/>
        <end position="233"/>
    </location>
</feature>
<dbReference type="Proteomes" id="UP000243797">
    <property type="component" value="Unassembled WGS sequence"/>
</dbReference>